<evidence type="ECO:0000259" key="10">
    <source>
        <dbReference type="PROSITE" id="PS51462"/>
    </source>
</evidence>
<dbReference type="EC" id="3.6.1.22" evidence="4"/>
<dbReference type="AlphaFoldDB" id="A0A173R4Q2"/>
<dbReference type="Gene3D" id="3.90.79.10">
    <property type="entry name" value="Nucleoside Triphosphate Pyrophosphohydrolase"/>
    <property type="match status" value="1"/>
</dbReference>
<evidence type="ECO:0000256" key="4">
    <source>
        <dbReference type="ARBA" id="ARBA00012381"/>
    </source>
</evidence>
<dbReference type="InterPro" id="IPR050241">
    <property type="entry name" value="NAD-cap_RNA_hydrolase_NudC"/>
</dbReference>
<dbReference type="NCBIfam" id="NF001299">
    <property type="entry name" value="PRK00241.1"/>
    <property type="match status" value="1"/>
</dbReference>
<evidence type="ECO:0000256" key="3">
    <source>
        <dbReference type="ARBA" id="ARBA00009595"/>
    </source>
</evidence>
<dbReference type="Gene3D" id="3.90.79.20">
    <property type="match status" value="1"/>
</dbReference>
<keyword evidence="5" id="KW-0479">Metal-binding</keyword>
<dbReference type="Proteomes" id="UP000095598">
    <property type="component" value="Unassembled WGS sequence"/>
</dbReference>
<protein>
    <recommendedName>
        <fullName evidence="4">NAD(+) diphosphatase</fullName>
        <ecNumber evidence="4">3.6.1.22</ecNumber>
    </recommendedName>
</protein>
<dbReference type="InterPro" id="IPR000086">
    <property type="entry name" value="NUDIX_hydrolase_dom"/>
</dbReference>
<comment type="similarity">
    <text evidence="3">Belongs to the Nudix hydrolase family. NudC subfamily.</text>
</comment>
<name>A0A173R4Q2_ANAHA</name>
<evidence type="ECO:0000313" key="11">
    <source>
        <dbReference type="EMBL" id="CUM72787.1"/>
    </source>
</evidence>
<dbReference type="GO" id="GO:0005829">
    <property type="term" value="C:cytosol"/>
    <property type="evidence" value="ECO:0007669"/>
    <property type="project" value="TreeGrafter"/>
</dbReference>
<dbReference type="EMBL" id="CZAU01000030">
    <property type="protein sequence ID" value="CUP94806.1"/>
    <property type="molecule type" value="Genomic_DNA"/>
</dbReference>
<evidence type="ECO:0000256" key="8">
    <source>
        <dbReference type="ARBA" id="ARBA00023027"/>
    </source>
</evidence>
<dbReference type="PANTHER" id="PTHR42904">
    <property type="entry name" value="NUDIX HYDROLASE, NUDC SUBFAMILY"/>
    <property type="match status" value="1"/>
</dbReference>
<evidence type="ECO:0000313" key="12">
    <source>
        <dbReference type="EMBL" id="CUP94806.1"/>
    </source>
</evidence>
<dbReference type="RefSeq" id="WP_009264171.1">
    <property type="nucleotide sequence ID" value="NZ_BAABXM010000001.1"/>
</dbReference>
<evidence type="ECO:0000256" key="2">
    <source>
        <dbReference type="ARBA" id="ARBA00001947"/>
    </source>
</evidence>
<dbReference type="InterPro" id="IPR049734">
    <property type="entry name" value="NudC-like_C"/>
</dbReference>
<dbReference type="InterPro" id="IPR015376">
    <property type="entry name" value="Znr_NADH_PPase"/>
</dbReference>
<comment type="cofactor">
    <cofactor evidence="1">
        <name>Mg(2+)</name>
        <dbReference type="ChEBI" id="CHEBI:18420"/>
    </cofactor>
</comment>
<dbReference type="EMBL" id="CYXT01000001">
    <property type="protein sequence ID" value="CUM72787.1"/>
    <property type="molecule type" value="Genomic_DNA"/>
</dbReference>
<keyword evidence="8" id="KW-0520">NAD</keyword>
<evidence type="ECO:0000256" key="9">
    <source>
        <dbReference type="ARBA" id="ARBA00023679"/>
    </source>
</evidence>
<proteinExistence type="inferred from homology"/>
<evidence type="ECO:0000256" key="5">
    <source>
        <dbReference type="ARBA" id="ARBA00022723"/>
    </source>
</evidence>
<dbReference type="Pfam" id="PF00293">
    <property type="entry name" value="NUDIX"/>
    <property type="match status" value="1"/>
</dbReference>
<dbReference type="InterPro" id="IPR020084">
    <property type="entry name" value="NUDIX_hydrolase_CS"/>
</dbReference>
<comment type="cofactor">
    <cofactor evidence="2">
        <name>Zn(2+)</name>
        <dbReference type="ChEBI" id="CHEBI:29105"/>
    </cofactor>
</comment>
<dbReference type="InterPro" id="IPR015797">
    <property type="entry name" value="NUDIX_hydrolase-like_dom_sf"/>
</dbReference>
<dbReference type="PROSITE" id="PS51462">
    <property type="entry name" value="NUDIX"/>
    <property type="match status" value="1"/>
</dbReference>
<dbReference type="CDD" id="cd03429">
    <property type="entry name" value="NUDIX_NADH_pyrophosphatase_Nudt13"/>
    <property type="match status" value="1"/>
</dbReference>
<dbReference type="Proteomes" id="UP000095564">
    <property type="component" value="Unassembled WGS sequence"/>
</dbReference>
<dbReference type="GO" id="GO:0046872">
    <property type="term" value="F:metal ion binding"/>
    <property type="evidence" value="ECO:0007669"/>
    <property type="project" value="UniProtKB-KW"/>
</dbReference>
<dbReference type="GO" id="GO:0006742">
    <property type="term" value="P:NADP+ catabolic process"/>
    <property type="evidence" value="ECO:0007669"/>
    <property type="project" value="TreeGrafter"/>
</dbReference>
<dbReference type="SUPFAM" id="SSF55811">
    <property type="entry name" value="Nudix"/>
    <property type="match status" value="1"/>
</dbReference>
<evidence type="ECO:0000313" key="14">
    <source>
        <dbReference type="Proteomes" id="UP000095598"/>
    </source>
</evidence>
<feature type="domain" description="Nudix hydrolase" evidence="10">
    <location>
        <begin position="189"/>
        <end position="313"/>
    </location>
</feature>
<evidence type="ECO:0000256" key="1">
    <source>
        <dbReference type="ARBA" id="ARBA00001946"/>
    </source>
</evidence>
<keyword evidence="6 11" id="KW-0378">Hydrolase</keyword>
<evidence type="ECO:0000256" key="6">
    <source>
        <dbReference type="ARBA" id="ARBA00022801"/>
    </source>
</evidence>
<reference evidence="13 14" key="1">
    <citation type="submission" date="2015-09" db="EMBL/GenBank/DDBJ databases">
        <authorList>
            <consortium name="Pathogen Informatics"/>
        </authorList>
    </citation>
    <scope>NUCLEOTIDE SEQUENCE [LARGE SCALE GENOMIC DNA]</scope>
    <source>
        <strain evidence="11 14">2789STDY5608868</strain>
        <strain evidence="12 13">2789STDY5834908</strain>
    </source>
</reference>
<evidence type="ECO:0000313" key="13">
    <source>
        <dbReference type="Proteomes" id="UP000095564"/>
    </source>
</evidence>
<keyword evidence="7" id="KW-0460">Magnesium</keyword>
<sequence>MIQDIYPHKLNNQYHPDQKPDADSIILYFTQDGLLHRLLKKEDLEEMGQENLFSLDEMIYTGDGKKLARPTLLNEEHLFLSFPRLSDFVNDTHVTEETLTYLFSVDDDNYFLLNEAPEEIPEDYEFNTVRELRNLQIGPKYRTFAAITGLHLYNWYRTNRFCGCCGHKTVHSSTERALKCPSCGHLIYPRIVPAVIVGVKNGDKILLTKYRKGFTPFALIAGFTEIGETLEETVAREVMEEAGIRVKNIQYYKSQPWGVVDDLLAGFYCEVDGDTEIHMDASELKLAEWKSRDEIELQPNDFSLTNEMMRAFKEGKF</sequence>
<accession>A0A173R4Q2</accession>
<dbReference type="GO" id="GO:0035529">
    <property type="term" value="F:NADH pyrophosphatase activity"/>
    <property type="evidence" value="ECO:0007669"/>
    <property type="project" value="TreeGrafter"/>
</dbReference>
<gene>
    <name evidence="11" type="primary">nudC</name>
    <name evidence="11" type="ORF">ERS852425_00263</name>
    <name evidence="12" type="ORF">ERS852520_02624</name>
</gene>
<dbReference type="PROSITE" id="PS00893">
    <property type="entry name" value="NUDIX_BOX"/>
    <property type="match status" value="1"/>
</dbReference>
<dbReference type="GO" id="GO:0019677">
    <property type="term" value="P:NAD+ catabolic process"/>
    <property type="evidence" value="ECO:0007669"/>
    <property type="project" value="TreeGrafter"/>
</dbReference>
<organism evidence="11 14">
    <name type="scientific">Anaerostipes hadrus</name>
    <dbReference type="NCBI Taxonomy" id="649756"/>
    <lineage>
        <taxon>Bacteria</taxon>
        <taxon>Bacillati</taxon>
        <taxon>Bacillota</taxon>
        <taxon>Clostridia</taxon>
        <taxon>Lachnospirales</taxon>
        <taxon>Lachnospiraceae</taxon>
        <taxon>Anaerostipes</taxon>
    </lineage>
</organism>
<evidence type="ECO:0000256" key="7">
    <source>
        <dbReference type="ARBA" id="ARBA00022842"/>
    </source>
</evidence>
<dbReference type="PANTHER" id="PTHR42904:SF6">
    <property type="entry name" value="NAD-CAPPED RNA HYDROLASE NUDT12"/>
    <property type="match status" value="1"/>
</dbReference>
<dbReference type="OrthoDB" id="9787476at2"/>
<comment type="catalytic activity">
    <reaction evidence="9">
        <text>a 5'-end NAD(+)-phospho-ribonucleoside in mRNA + H2O = a 5'-end phospho-adenosine-phospho-ribonucleoside in mRNA + beta-nicotinamide D-ribonucleotide + 2 H(+)</text>
        <dbReference type="Rhea" id="RHEA:60876"/>
        <dbReference type="Rhea" id="RHEA-COMP:15698"/>
        <dbReference type="Rhea" id="RHEA-COMP:15719"/>
        <dbReference type="ChEBI" id="CHEBI:14649"/>
        <dbReference type="ChEBI" id="CHEBI:15377"/>
        <dbReference type="ChEBI" id="CHEBI:15378"/>
        <dbReference type="ChEBI" id="CHEBI:144029"/>
        <dbReference type="ChEBI" id="CHEBI:144051"/>
    </reaction>
    <physiologicalReaction direction="left-to-right" evidence="9">
        <dbReference type="Rhea" id="RHEA:60877"/>
    </physiologicalReaction>
</comment>
<dbReference type="Pfam" id="PF09297">
    <property type="entry name" value="Zn_ribbon_NUD"/>
    <property type="match status" value="1"/>
</dbReference>